<organism evidence="5 6">
    <name type="scientific">Sesamum angolense</name>
    <dbReference type="NCBI Taxonomy" id="2727404"/>
    <lineage>
        <taxon>Eukaryota</taxon>
        <taxon>Viridiplantae</taxon>
        <taxon>Streptophyta</taxon>
        <taxon>Embryophyta</taxon>
        <taxon>Tracheophyta</taxon>
        <taxon>Spermatophyta</taxon>
        <taxon>Magnoliopsida</taxon>
        <taxon>eudicotyledons</taxon>
        <taxon>Gunneridae</taxon>
        <taxon>Pentapetalae</taxon>
        <taxon>asterids</taxon>
        <taxon>lamiids</taxon>
        <taxon>Lamiales</taxon>
        <taxon>Pedaliaceae</taxon>
        <taxon>Sesamum</taxon>
    </lineage>
</organism>
<dbReference type="FunFam" id="1.10.600.10:FF:000007">
    <property type="entry name" value="Isoprene synthase, chloroplastic"/>
    <property type="match status" value="1"/>
</dbReference>
<keyword evidence="1" id="KW-0479">Metal-binding</keyword>
<dbReference type="InterPro" id="IPR008949">
    <property type="entry name" value="Isoprenoid_synthase_dom_sf"/>
</dbReference>
<dbReference type="InterPro" id="IPR005630">
    <property type="entry name" value="Terpene_synthase_metal-bd"/>
</dbReference>
<evidence type="ECO:0000256" key="2">
    <source>
        <dbReference type="ARBA" id="ARBA00022842"/>
    </source>
</evidence>
<dbReference type="Gene3D" id="1.50.10.130">
    <property type="entry name" value="Terpene synthase, N-terminal domain"/>
    <property type="match status" value="1"/>
</dbReference>
<dbReference type="PANTHER" id="PTHR31225">
    <property type="entry name" value="OS04G0344100 PROTEIN-RELATED"/>
    <property type="match status" value="1"/>
</dbReference>
<dbReference type="SFLD" id="SFLDG01019">
    <property type="entry name" value="Terpene_Cyclase_Like_1_C_Termi"/>
    <property type="match status" value="1"/>
</dbReference>
<evidence type="ECO:0000259" key="3">
    <source>
        <dbReference type="Pfam" id="PF01397"/>
    </source>
</evidence>
<dbReference type="EMBL" id="JACGWL010000007">
    <property type="protein sequence ID" value="KAK4398037.1"/>
    <property type="molecule type" value="Genomic_DNA"/>
</dbReference>
<dbReference type="GO" id="GO:0010333">
    <property type="term" value="F:terpene synthase activity"/>
    <property type="evidence" value="ECO:0007669"/>
    <property type="project" value="InterPro"/>
</dbReference>
<protein>
    <submittedName>
        <fullName evidence="5">Terpene synthase 11</fullName>
    </submittedName>
</protein>
<accession>A0AAE1WRQ4</accession>
<dbReference type="Proteomes" id="UP001289374">
    <property type="component" value="Unassembled WGS sequence"/>
</dbReference>
<dbReference type="InterPro" id="IPR044814">
    <property type="entry name" value="Terpene_cyclase_plant_C1"/>
</dbReference>
<dbReference type="InterPro" id="IPR034741">
    <property type="entry name" value="Terpene_cyclase-like_1_C"/>
</dbReference>
<reference evidence="5" key="2">
    <citation type="journal article" date="2024" name="Plant">
        <title>Genomic evolution and insights into agronomic trait innovations of Sesamum species.</title>
        <authorList>
            <person name="Miao H."/>
            <person name="Wang L."/>
            <person name="Qu L."/>
            <person name="Liu H."/>
            <person name="Sun Y."/>
            <person name="Le M."/>
            <person name="Wang Q."/>
            <person name="Wei S."/>
            <person name="Zheng Y."/>
            <person name="Lin W."/>
            <person name="Duan Y."/>
            <person name="Cao H."/>
            <person name="Xiong S."/>
            <person name="Wang X."/>
            <person name="Wei L."/>
            <person name="Li C."/>
            <person name="Ma Q."/>
            <person name="Ju M."/>
            <person name="Zhao R."/>
            <person name="Li G."/>
            <person name="Mu C."/>
            <person name="Tian Q."/>
            <person name="Mei H."/>
            <person name="Zhang T."/>
            <person name="Gao T."/>
            <person name="Zhang H."/>
        </authorList>
    </citation>
    <scope>NUCLEOTIDE SEQUENCE</scope>
    <source>
        <strain evidence="5">K16</strain>
    </source>
</reference>
<dbReference type="SUPFAM" id="SSF48576">
    <property type="entry name" value="Terpenoid synthases"/>
    <property type="match status" value="1"/>
</dbReference>
<dbReference type="SUPFAM" id="SSF48239">
    <property type="entry name" value="Terpenoid cyclases/Protein prenyltransferases"/>
    <property type="match status" value="1"/>
</dbReference>
<feature type="domain" description="Terpene synthase metal-binding" evidence="4">
    <location>
        <begin position="279"/>
        <end position="520"/>
    </location>
</feature>
<dbReference type="PANTHER" id="PTHR31225:SF137">
    <property type="entry name" value="TERPENE SYNTHASE 11-RELATED"/>
    <property type="match status" value="1"/>
</dbReference>
<dbReference type="GO" id="GO:0000287">
    <property type="term" value="F:magnesium ion binding"/>
    <property type="evidence" value="ECO:0007669"/>
    <property type="project" value="InterPro"/>
</dbReference>
<dbReference type="InterPro" id="IPR036965">
    <property type="entry name" value="Terpene_synth_N_sf"/>
</dbReference>
<dbReference type="GO" id="GO:0016102">
    <property type="term" value="P:diterpenoid biosynthetic process"/>
    <property type="evidence" value="ECO:0007669"/>
    <property type="project" value="InterPro"/>
</dbReference>
<reference evidence="5" key="1">
    <citation type="submission" date="2020-06" db="EMBL/GenBank/DDBJ databases">
        <authorList>
            <person name="Li T."/>
            <person name="Hu X."/>
            <person name="Zhang T."/>
            <person name="Song X."/>
            <person name="Zhang H."/>
            <person name="Dai N."/>
            <person name="Sheng W."/>
            <person name="Hou X."/>
            <person name="Wei L."/>
        </authorList>
    </citation>
    <scope>NUCLEOTIDE SEQUENCE</scope>
    <source>
        <strain evidence="5">K16</strain>
        <tissue evidence="5">Leaf</tissue>
    </source>
</reference>
<dbReference type="Pfam" id="PF01397">
    <property type="entry name" value="Terpene_synth"/>
    <property type="match status" value="1"/>
</dbReference>
<evidence type="ECO:0000259" key="4">
    <source>
        <dbReference type="Pfam" id="PF03936"/>
    </source>
</evidence>
<name>A0AAE1WRQ4_9LAMI</name>
<dbReference type="SFLD" id="SFLDS00005">
    <property type="entry name" value="Isoprenoid_Synthase_Type_I"/>
    <property type="match status" value="1"/>
</dbReference>
<feature type="domain" description="Terpene synthase N-terminal" evidence="3">
    <location>
        <begin position="66"/>
        <end position="222"/>
    </location>
</feature>
<dbReference type="CDD" id="cd00684">
    <property type="entry name" value="Terpene_cyclase_plant_C1"/>
    <property type="match status" value="1"/>
</dbReference>
<proteinExistence type="predicted"/>
<keyword evidence="2" id="KW-0460">Magnesium</keyword>
<dbReference type="AlphaFoldDB" id="A0AAE1WRQ4"/>
<gene>
    <name evidence="5" type="ORF">Sango_1279200</name>
</gene>
<dbReference type="Pfam" id="PF03936">
    <property type="entry name" value="Terpene_synth_C"/>
    <property type="match status" value="1"/>
</dbReference>
<dbReference type="InterPro" id="IPR008930">
    <property type="entry name" value="Terpenoid_cyclase/PrenylTrfase"/>
</dbReference>
<dbReference type="Gene3D" id="1.10.600.10">
    <property type="entry name" value="Farnesyl Diphosphate Synthase"/>
    <property type="match status" value="1"/>
</dbReference>
<dbReference type="InterPro" id="IPR001906">
    <property type="entry name" value="Terpene_synth_N"/>
</dbReference>
<keyword evidence="6" id="KW-1185">Reference proteome</keyword>
<dbReference type="InterPro" id="IPR050148">
    <property type="entry name" value="Terpene_synthase-like"/>
</dbReference>
<sequence>MFNDLTMAATRCISPSVSMHACPSSKFMGSAVPQKPSTTQTQRGLLHVNTSPQSSILTTTSLKIKEGERRKEEVGEVQEKTRRALRRDLDPMTAMKFIDSLQWLGVAYHYEEEIDFWLGKLSEWDACEDLNATALRFRLLRQNGRPVCSDVFQKFTTVGNRKFRKCLSQDKEGLWNLYEASYLGAKGEDILSEAMRFSESELRLSVGGTLPQYLSRRVRRALELPRHLRMERLENRLYIHDYSAQINHSPLLLEHALSDYNQIQLLYQTELAEISRWWKQLGLVEKLSFARDRPMECFLWTVGILPEPKYSGVRIELAKTIAILLVIDDIFDTYGTIDELSLFMHAIQRWDLEAIDGLPEYMKICYMALYNTTNEIAYKVLKDHGRNVLPFLAKTWIDTIEAFMTEAEWFSNGCIPCVEDYLENGVTTSGAYMALVHAFFLMGQGVTPHNINFMSKPYPKLFSNSGRILRLWDDLGTSKEEEARGDNASIMTLLMKEKNMGSGVEAGDYIAMQLIPSLWKDLNVELLSSNTLPLTLIRACLNMCRTSQVIYQHQEDSYLSSVDRFVNFLLWEPICNSELMLC</sequence>
<comment type="caution">
    <text evidence="5">The sequence shown here is derived from an EMBL/GenBank/DDBJ whole genome shotgun (WGS) entry which is preliminary data.</text>
</comment>
<evidence type="ECO:0000256" key="1">
    <source>
        <dbReference type="ARBA" id="ARBA00022723"/>
    </source>
</evidence>
<evidence type="ECO:0000313" key="5">
    <source>
        <dbReference type="EMBL" id="KAK4398037.1"/>
    </source>
</evidence>
<evidence type="ECO:0000313" key="6">
    <source>
        <dbReference type="Proteomes" id="UP001289374"/>
    </source>
</evidence>